<accession>A0A6J5L417</accession>
<dbReference type="InterPro" id="IPR023211">
    <property type="entry name" value="DNA_pol_palm_dom_sf"/>
</dbReference>
<dbReference type="Gene3D" id="3.40.1820.10">
    <property type="entry name" value="DnaQ-like 3'-5' exonuclease"/>
    <property type="match status" value="1"/>
</dbReference>
<dbReference type="SMART" id="SM00305">
    <property type="entry name" value="HintC"/>
    <property type="match status" value="1"/>
</dbReference>
<dbReference type="InterPro" id="IPR043502">
    <property type="entry name" value="DNA/RNA_pol_sf"/>
</dbReference>
<dbReference type="PROSITE" id="PS50818">
    <property type="entry name" value="INTEIN_C_TER"/>
    <property type="match status" value="1"/>
</dbReference>
<dbReference type="GO" id="GO:0004518">
    <property type="term" value="F:nuclease activity"/>
    <property type="evidence" value="ECO:0007669"/>
    <property type="project" value="UniProtKB-KW"/>
</dbReference>
<dbReference type="CDD" id="cd00081">
    <property type="entry name" value="Hint"/>
    <property type="match status" value="1"/>
</dbReference>
<dbReference type="SUPFAM" id="SSF51294">
    <property type="entry name" value="Hedgehog/intein (Hint) domain"/>
    <property type="match status" value="1"/>
</dbReference>
<sequence length="310" mass="35612">MNYTTHTNFEIVDLGVQELDVYDIEVEDNHNFFANDILVHNSIYLSLETLVEKLCAGKTDEQKIQYMDKVCEEVVQPFIDKGFAELADYMNAYAQKMVMKREVLADKGIFVQKKMYILNVHNSEGVQYAEPKLKVKGLAMVRSTTPAVVRDKLKESIKVILSGDQTALRKFIIDYEEEFNKLSVEEISAPSGLNGMEVYKDGGFIYAKGTPIHVRGSLLHNYHVKRLGLTKKYALITDSDKIKYVYIKKQNPFHEDVIAYVNELPVEFGLHAYIDYERQFNKVFVKAVDNIVKCMGWNIDTQANLEDFFG</sequence>
<name>A0A6J5L417_9CAUD</name>
<proteinExistence type="predicted"/>
<evidence type="ECO:0000313" key="4">
    <source>
        <dbReference type="EMBL" id="CAB4127290.1"/>
    </source>
</evidence>
<dbReference type="Gene3D" id="3.90.1600.10">
    <property type="entry name" value="Palm domain of DNA polymerase"/>
    <property type="match status" value="1"/>
</dbReference>
<gene>
    <name evidence="4" type="ORF">UFOVP84_113</name>
</gene>
<evidence type="ECO:0000256" key="1">
    <source>
        <dbReference type="ARBA" id="ARBA00022722"/>
    </source>
</evidence>
<dbReference type="SUPFAM" id="SSF56672">
    <property type="entry name" value="DNA/RNA polymerases"/>
    <property type="match status" value="1"/>
</dbReference>
<evidence type="ECO:0000259" key="3">
    <source>
        <dbReference type="SMART" id="SM00305"/>
    </source>
</evidence>
<dbReference type="InterPro" id="IPR003586">
    <property type="entry name" value="Hint_dom_C"/>
</dbReference>
<evidence type="ECO:0000256" key="2">
    <source>
        <dbReference type="ARBA" id="ARBA00022801"/>
    </source>
</evidence>
<dbReference type="NCBIfam" id="TIGR01443">
    <property type="entry name" value="intein_Cterm"/>
    <property type="match status" value="1"/>
</dbReference>
<reference evidence="4" key="1">
    <citation type="submission" date="2020-04" db="EMBL/GenBank/DDBJ databases">
        <authorList>
            <person name="Chiriac C."/>
            <person name="Salcher M."/>
            <person name="Ghai R."/>
            <person name="Kavagutti S V."/>
        </authorList>
    </citation>
    <scope>NUCLEOTIDE SEQUENCE</scope>
</reference>
<feature type="domain" description="Hint" evidence="3">
    <location>
        <begin position="4"/>
        <end position="47"/>
    </location>
</feature>
<dbReference type="EMBL" id="LR796208">
    <property type="protein sequence ID" value="CAB4127290.1"/>
    <property type="molecule type" value="Genomic_DNA"/>
</dbReference>
<keyword evidence="1" id="KW-0540">Nuclease</keyword>
<dbReference type="GO" id="GO:0016787">
    <property type="term" value="F:hydrolase activity"/>
    <property type="evidence" value="ECO:0007669"/>
    <property type="project" value="UniProtKB-KW"/>
</dbReference>
<dbReference type="Gene3D" id="2.170.16.10">
    <property type="entry name" value="Hedgehog/Intein (Hint) domain"/>
    <property type="match status" value="1"/>
</dbReference>
<dbReference type="InterPro" id="IPR036844">
    <property type="entry name" value="Hint_dom_sf"/>
</dbReference>
<organism evidence="4">
    <name type="scientific">uncultured Caudovirales phage</name>
    <dbReference type="NCBI Taxonomy" id="2100421"/>
    <lineage>
        <taxon>Viruses</taxon>
        <taxon>Duplodnaviria</taxon>
        <taxon>Heunggongvirae</taxon>
        <taxon>Uroviricota</taxon>
        <taxon>Caudoviricetes</taxon>
        <taxon>Peduoviridae</taxon>
        <taxon>Maltschvirus</taxon>
        <taxon>Maltschvirus maltsch</taxon>
    </lineage>
</organism>
<keyword evidence="2" id="KW-0378">Hydrolase</keyword>
<protein>
    <submittedName>
        <fullName evidence="4">DNA polymerase subunit B</fullName>
    </submittedName>
</protein>
<dbReference type="Gene3D" id="1.20.1280.300">
    <property type="match status" value="1"/>
</dbReference>
<dbReference type="InterPro" id="IPR030934">
    <property type="entry name" value="Intein_C"/>
</dbReference>